<evidence type="ECO:0000256" key="10">
    <source>
        <dbReference type="ARBA" id="ARBA00047655"/>
    </source>
</evidence>
<dbReference type="Pfam" id="PF22528">
    <property type="entry name" value="PRMT_C"/>
    <property type="match status" value="1"/>
</dbReference>
<evidence type="ECO:0000259" key="15">
    <source>
        <dbReference type="Pfam" id="PF22528"/>
    </source>
</evidence>
<gene>
    <name evidence="16" type="primary">PRMT1</name>
</gene>
<dbReference type="Gene3D" id="3.40.50.150">
    <property type="entry name" value="Vaccinia Virus protein VP39"/>
    <property type="match status" value="1"/>
</dbReference>
<dbReference type="GO" id="GO:0032259">
    <property type="term" value="P:methylation"/>
    <property type="evidence" value="ECO:0007669"/>
    <property type="project" value="UniProtKB-KW"/>
</dbReference>
<dbReference type="InterPro" id="IPR029063">
    <property type="entry name" value="SAM-dependent_MTases_sf"/>
</dbReference>
<evidence type="ECO:0000256" key="6">
    <source>
        <dbReference type="ARBA" id="ARBA00022679"/>
    </source>
</evidence>
<dbReference type="FunFam" id="3.40.50.150:FF:000003">
    <property type="entry name" value="Blast:Protein arginine N-methyltransferase 1"/>
    <property type="match status" value="1"/>
</dbReference>
<dbReference type="PANTHER" id="PTHR11006">
    <property type="entry name" value="PROTEIN ARGININE N-METHYLTRANSFERASE"/>
    <property type="match status" value="1"/>
</dbReference>
<evidence type="ECO:0000256" key="13">
    <source>
        <dbReference type="SAM" id="MobiDB-lite"/>
    </source>
</evidence>
<organism evidence="16">
    <name type="scientific">Capra hircus</name>
    <name type="common">Goat</name>
    <dbReference type="NCBI Taxonomy" id="9925"/>
    <lineage>
        <taxon>Eukaryota</taxon>
        <taxon>Metazoa</taxon>
        <taxon>Chordata</taxon>
        <taxon>Craniata</taxon>
        <taxon>Vertebrata</taxon>
        <taxon>Euteleostomi</taxon>
        <taxon>Mammalia</taxon>
        <taxon>Eutheria</taxon>
        <taxon>Laurasiatheria</taxon>
        <taxon>Artiodactyla</taxon>
        <taxon>Ruminantia</taxon>
        <taxon>Pecora</taxon>
        <taxon>Bovidae</taxon>
        <taxon>Caprinae</taxon>
        <taxon>Capra</taxon>
    </lineage>
</organism>
<evidence type="ECO:0000256" key="1">
    <source>
        <dbReference type="ARBA" id="ARBA00004514"/>
    </source>
</evidence>
<proteinExistence type="predicted"/>
<dbReference type="Pfam" id="PF13649">
    <property type="entry name" value="Methyltransf_25"/>
    <property type="match status" value="1"/>
</dbReference>
<dbReference type="InterPro" id="IPR055135">
    <property type="entry name" value="PRMT_dom"/>
</dbReference>
<feature type="domain" description="Methyltransferase" evidence="14">
    <location>
        <begin position="74"/>
        <end position="171"/>
    </location>
</feature>
<dbReference type="GO" id="GO:0005829">
    <property type="term" value="C:cytosol"/>
    <property type="evidence" value="ECO:0007669"/>
    <property type="project" value="UniProtKB-SubCell"/>
</dbReference>
<dbReference type="GO" id="GO:0035241">
    <property type="term" value="F:protein-arginine omega-N monomethyltransferase activity"/>
    <property type="evidence" value="ECO:0007669"/>
    <property type="project" value="TreeGrafter"/>
</dbReference>
<dbReference type="AlphaFoldDB" id="A0A8C2RUU1"/>
<dbReference type="InterPro" id="IPR041698">
    <property type="entry name" value="Methyltransf_25"/>
</dbReference>
<dbReference type="Gene3D" id="2.70.160.11">
    <property type="entry name" value="Hnrnp arginine n-methyltransferase1"/>
    <property type="match status" value="1"/>
</dbReference>
<evidence type="ECO:0000256" key="7">
    <source>
        <dbReference type="ARBA" id="ARBA00022691"/>
    </source>
</evidence>
<evidence type="ECO:0000313" key="16">
    <source>
        <dbReference type="Ensembl" id="ENSCHIP00010034305.1"/>
    </source>
</evidence>
<dbReference type="EC" id="2.1.1.319" evidence="3"/>
<keyword evidence="4" id="KW-0963">Cytoplasm</keyword>
<keyword evidence="7 12" id="KW-0949">S-adenosyl-L-methionine</keyword>
<evidence type="ECO:0000256" key="5">
    <source>
        <dbReference type="ARBA" id="ARBA00022603"/>
    </source>
</evidence>
<evidence type="ECO:0000256" key="4">
    <source>
        <dbReference type="ARBA" id="ARBA00022490"/>
    </source>
</evidence>
<sequence>MAAAEAANCIMEVSCGQAESSEKPNAEDMTSKDYYFDSYAHFGIHEEMLKDEVRTLTYRNSMFHNRHLFKDKVVLDVGSGTGILCMFAAKAGARKVIGIECSSISDYAVKIVKANKLDHVVTIIKGKVEEVELPVEKVDIIISEWMGYCLFYESMLNTVLYARDKWLAPDGLIFPDRATLYVTAIEDRQYKDYKIHWWENVYGFDMSCIKDVAIKEPLVDVVDPKQLVTNACLIKEVDIYTVKVEDLTFTSPFCLQVKRNDYVHALVAYFNIEFTRCHKRTGFSTSPESPYTHWKQTVFYMEDYLTVKTGEEIFGTIGMRPNAKNNAAPAPGLPAARAPLFPGHVPDPPPARDHILAPVCLHQGALREGWPQASGSPQLRAPPAARGQNPSTSPGPQPAARPAQCPARWVMLGTSLLVPWLQFTHRVLGL</sequence>
<evidence type="ECO:0000256" key="3">
    <source>
        <dbReference type="ARBA" id="ARBA00011925"/>
    </source>
</evidence>
<reference evidence="16" key="2">
    <citation type="submission" date="2025-08" db="UniProtKB">
        <authorList>
            <consortium name="Ensembl"/>
        </authorList>
    </citation>
    <scope>IDENTIFICATION</scope>
</reference>
<protein>
    <recommendedName>
        <fullName evidence="3">type I protein arginine methyltransferase</fullName>
        <ecNumber evidence="3">2.1.1.319</ecNumber>
    </recommendedName>
</protein>
<feature type="region of interest" description="Disordered" evidence="13">
    <location>
        <begin position="370"/>
        <end position="402"/>
    </location>
</feature>
<evidence type="ECO:0000256" key="9">
    <source>
        <dbReference type="ARBA" id="ARBA00047384"/>
    </source>
</evidence>
<evidence type="ECO:0000256" key="11">
    <source>
        <dbReference type="ARBA" id="ARBA00049303"/>
    </source>
</evidence>
<dbReference type="PROSITE" id="PS51678">
    <property type="entry name" value="SAM_MT_PRMT"/>
    <property type="match status" value="1"/>
</dbReference>
<dbReference type="FunFam" id="2.70.160.11:FF:000001">
    <property type="entry name" value="Blast:Protein arginine N-methyltransferase 1"/>
    <property type="match status" value="1"/>
</dbReference>
<dbReference type="CDD" id="cd02440">
    <property type="entry name" value="AdoMet_MTases"/>
    <property type="match status" value="1"/>
</dbReference>
<evidence type="ECO:0000259" key="14">
    <source>
        <dbReference type="Pfam" id="PF13649"/>
    </source>
</evidence>
<dbReference type="SUPFAM" id="SSF53335">
    <property type="entry name" value="S-adenosyl-L-methionine-dependent methyltransferases"/>
    <property type="match status" value="1"/>
</dbReference>
<dbReference type="PANTHER" id="PTHR11006:SF54">
    <property type="entry name" value="PROTEIN ARGININE N-METHYLTRANSFERASE 1"/>
    <property type="match status" value="1"/>
</dbReference>
<reference evidence="16" key="1">
    <citation type="submission" date="2019-03" db="EMBL/GenBank/DDBJ databases">
        <title>Genome sequencing and reference-guided assembly of Black Bengal Goat (Capra hircus).</title>
        <authorList>
            <person name="Siddiki A.Z."/>
            <person name="Baten A."/>
            <person name="Billah M."/>
            <person name="Alam M.A.U."/>
            <person name="Shawrob K.S.M."/>
            <person name="Saha S."/>
            <person name="Chowdhury M."/>
            <person name="Rahman A.H."/>
            <person name="Stear M."/>
            <person name="Miah G."/>
            <person name="Das G.B."/>
            <person name="Hossain M.M."/>
            <person name="Kumkum M."/>
            <person name="Islam M.S."/>
            <person name="Mollah A.M."/>
            <person name="Ahsan A."/>
            <person name="Tusar F."/>
            <person name="Khan M.K.I."/>
        </authorList>
    </citation>
    <scope>NUCLEOTIDE SEQUENCE [LARGE SCALE GENOMIC DNA]</scope>
</reference>
<dbReference type="GO" id="GO:0042054">
    <property type="term" value="F:histone methyltransferase activity"/>
    <property type="evidence" value="ECO:0007669"/>
    <property type="project" value="TreeGrafter"/>
</dbReference>
<name>A0A8C2RUU1_CAPHI</name>
<keyword evidence="5 12" id="KW-0489">Methyltransferase</keyword>
<dbReference type="GO" id="GO:0035242">
    <property type="term" value="F:protein-arginine omega-N asymmetric methyltransferase activity"/>
    <property type="evidence" value="ECO:0007669"/>
    <property type="project" value="UniProtKB-EC"/>
</dbReference>
<keyword evidence="6 12" id="KW-0808">Transferase</keyword>
<dbReference type="Ensembl" id="ENSCHIT00010048263.1">
    <property type="protein sequence ID" value="ENSCHIP00010034305.1"/>
    <property type="gene ID" value="ENSCHIG00010025433.1"/>
</dbReference>
<evidence type="ECO:0000256" key="2">
    <source>
        <dbReference type="ARBA" id="ARBA00004642"/>
    </source>
</evidence>
<keyword evidence="8" id="KW-0539">Nucleus</keyword>
<evidence type="ECO:0000256" key="12">
    <source>
        <dbReference type="PROSITE-ProRule" id="PRU01015"/>
    </source>
</evidence>
<comment type="catalytic activity">
    <reaction evidence="9">
        <text>L-arginyl-[protein] + 2 S-adenosyl-L-methionine = N(omega),N(omega)-dimethyl-L-arginyl-[protein] + 2 S-adenosyl-L-homocysteine + 2 H(+)</text>
        <dbReference type="Rhea" id="RHEA:48096"/>
        <dbReference type="Rhea" id="RHEA-COMP:10532"/>
        <dbReference type="Rhea" id="RHEA-COMP:11991"/>
        <dbReference type="ChEBI" id="CHEBI:15378"/>
        <dbReference type="ChEBI" id="CHEBI:29965"/>
        <dbReference type="ChEBI" id="CHEBI:57856"/>
        <dbReference type="ChEBI" id="CHEBI:59789"/>
        <dbReference type="ChEBI" id="CHEBI:61897"/>
        <dbReference type="EC" id="2.1.1.319"/>
    </reaction>
    <physiologicalReaction direction="left-to-right" evidence="9">
        <dbReference type="Rhea" id="RHEA:48097"/>
    </physiologicalReaction>
</comment>
<dbReference type="GO" id="GO:0005654">
    <property type="term" value="C:nucleoplasm"/>
    <property type="evidence" value="ECO:0007669"/>
    <property type="project" value="UniProtKB-SubCell"/>
</dbReference>
<comment type="subcellular location">
    <subcellularLocation>
        <location evidence="1">Cytoplasm</location>
        <location evidence="1">Cytosol</location>
    </subcellularLocation>
    <subcellularLocation>
        <location evidence="2">Nucleus</location>
        <location evidence="2">Nucleoplasm</location>
    </subcellularLocation>
</comment>
<feature type="domain" description="Protein arginine N-methyltransferase" evidence="15">
    <location>
        <begin position="176"/>
        <end position="326"/>
    </location>
</feature>
<evidence type="ECO:0000256" key="8">
    <source>
        <dbReference type="ARBA" id="ARBA00023242"/>
    </source>
</evidence>
<comment type="catalytic activity">
    <reaction evidence="10">
        <text>N(omega)-methyl-L-arginyl-[protein] + S-adenosyl-L-methionine = N(omega),N(omega)-dimethyl-L-arginyl-[protein] + S-adenosyl-L-homocysteine + H(+)</text>
        <dbReference type="Rhea" id="RHEA:48104"/>
        <dbReference type="Rhea" id="RHEA-COMP:11990"/>
        <dbReference type="Rhea" id="RHEA-COMP:11991"/>
        <dbReference type="ChEBI" id="CHEBI:15378"/>
        <dbReference type="ChEBI" id="CHEBI:57856"/>
        <dbReference type="ChEBI" id="CHEBI:59789"/>
        <dbReference type="ChEBI" id="CHEBI:61897"/>
        <dbReference type="ChEBI" id="CHEBI:65280"/>
    </reaction>
    <physiologicalReaction direction="left-to-right" evidence="10">
        <dbReference type="Rhea" id="RHEA:48105"/>
    </physiologicalReaction>
</comment>
<dbReference type="InterPro" id="IPR025799">
    <property type="entry name" value="Arg_MeTrfase"/>
</dbReference>
<accession>A0A8C2RUU1</accession>
<comment type="catalytic activity">
    <reaction evidence="11">
        <text>L-arginyl-[protein] + S-adenosyl-L-methionine = N(omega)-methyl-L-arginyl-[protein] + S-adenosyl-L-homocysteine + H(+)</text>
        <dbReference type="Rhea" id="RHEA:48100"/>
        <dbReference type="Rhea" id="RHEA-COMP:10532"/>
        <dbReference type="Rhea" id="RHEA-COMP:11990"/>
        <dbReference type="ChEBI" id="CHEBI:15378"/>
        <dbReference type="ChEBI" id="CHEBI:29965"/>
        <dbReference type="ChEBI" id="CHEBI:57856"/>
        <dbReference type="ChEBI" id="CHEBI:59789"/>
        <dbReference type="ChEBI" id="CHEBI:65280"/>
    </reaction>
    <physiologicalReaction direction="left-to-right" evidence="11">
        <dbReference type="Rhea" id="RHEA:48101"/>
    </physiologicalReaction>
</comment>